<name>A0ABW2EQ10_9BACI</name>
<reference evidence="4" key="1">
    <citation type="journal article" date="2019" name="Int. J. Syst. Evol. Microbiol.">
        <title>The Global Catalogue of Microorganisms (GCM) 10K type strain sequencing project: providing services to taxonomists for standard genome sequencing and annotation.</title>
        <authorList>
            <consortium name="The Broad Institute Genomics Platform"/>
            <consortium name="The Broad Institute Genome Sequencing Center for Infectious Disease"/>
            <person name="Wu L."/>
            <person name="Ma J."/>
        </authorList>
    </citation>
    <scope>NUCLEOTIDE SEQUENCE [LARGE SCALE GENOMIC DNA]</scope>
    <source>
        <strain evidence="4">CGMCC 4.1621</strain>
    </source>
</reference>
<dbReference type="InterPro" id="IPR050769">
    <property type="entry name" value="NAT_camello-type"/>
</dbReference>
<dbReference type="GO" id="GO:0016746">
    <property type="term" value="F:acyltransferase activity"/>
    <property type="evidence" value="ECO:0007669"/>
    <property type="project" value="UniProtKB-KW"/>
</dbReference>
<keyword evidence="4" id="KW-1185">Reference proteome</keyword>
<feature type="domain" description="N-acetyltransferase" evidence="2">
    <location>
        <begin position="2"/>
        <end position="167"/>
    </location>
</feature>
<sequence length="167" mass="18558">MTIVRDAKKDELPYIREQRIKAYSEHAESISVEHWQALKQAISSDADIGDGVELIVAELEGEIVGSVALFPANTDAYEGYVDELDYPELRVLAVAPEARGEGVALALVNECIRRTKGKGFESIGLHTADFMKSAIQLYQRIGFERLPQYDFEPANDGVIVKAFRLSI</sequence>
<dbReference type="Pfam" id="PF00583">
    <property type="entry name" value="Acetyltransf_1"/>
    <property type="match status" value="1"/>
</dbReference>
<evidence type="ECO:0000313" key="4">
    <source>
        <dbReference type="Proteomes" id="UP001596410"/>
    </source>
</evidence>
<dbReference type="PANTHER" id="PTHR13947">
    <property type="entry name" value="GNAT FAMILY N-ACETYLTRANSFERASE"/>
    <property type="match status" value="1"/>
</dbReference>
<evidence type="ECO:0000256" key="1">
    <source>
        <dbReference type="ARBA" id="ARBA00022679"/>
    </source>
</evidence>
<accession>A0ABW2EQ10</accession>
<evidence type="ECO:0000313" key="3">
    <source>
        <dbReference type="EMBL" id="MFC7063189.1"/>
    </source>
</evidence>
<dbReference type="EMBL" id="JBHSZV010000040">
    <property type="protein sequence ID" value="MFC7063189.1"/>
    <property type="molecule type" value="Genomic_DNA"/>
</dbReference>
<protein>
    <submittedName>
        <fullName evidence="3">GNAT family N-acetyltransferase</fullName>
        <ecNumber evidence="3">2.3.-.-</ecNumber>
    </submittedName>
</protein>
<comment type="caution">
    <text evidence="3">The sequence shown here is derived from an EMBL/GenBank/DDBJ whole genome shotgun (WGS) entry which is preliminary data.</text>
</comment>
<evidence type="ECO:0000259" key="2">
    <source>
        <dbReference type="PROSITE" id="PS51186"/>
    </source>
</evidence>
<dbReference type="RefSeq" id="WP_204710058.1">
    <property type="nucleotide sequence ID" value="NZ_JBHSZV010000040.1"/>
</dbReference>
<proteinExistence type="predicted"/>
<dbReference type="Gene3D" id="3.40.630.30">
    <property type="match status" value="1"/>
</dbReference>
<dbReference type="PANTHER" id="PTHR13947:SF37">
    <property type="entry name" value="LD18367P"/>
    <property type="match status" value="1"/>
</dbReference>
<dbReference type="Proteomes" id="UP001596410">
    <property type="component" value="Unassembled WGS sequence"/>
</dbReference>
<dbReference type="PROSITE" id="PS51186">
    <property type="entry name" value="GNAT"/>
    <property type="match status" value="1"/>
</dbReference>
<dbReference type="InterPro" id="IPR016181">
    <property type="entry name" value="Acyl_CoA_acyltransferase"/>
</dbReference>
<dbReference type="InterPro" id="IPR000182">
    <property type="entry name" value="GNAT_dom"/>
</dbReference>
<dbReference type="SUPFAM" id="SSF55729">
    <property type="entry name" value="Acyl-CoA N-acyltransferases (Nat)"/>
    <property type="match status" value="1"/>
</dbReference>
<keyword evidence="3" id="KW-0012">Acyltransferase</keyword>
<dbReference type="EC" id="2.3.-.-" evidence="3"/>
<keyword evidence="1 3" id="KW-0808">Transferase</keyword>
<organism evidence="3 4">
    <name type="scientific">Halobacillus seohaensis</name>
    <dbReference type="NCBI Taxonomy" id="447421"/>
    <lineage>
        <taxon>Bacteria</taxon>
        <taxon>Bacillati</taxon>
        <taxon>Bacillota</taxon>
        <taxon>Bacilli</taxon>
        <taxon>Bacillales</taxon>
        <taxon>Bacillaceae</taxon>
        <taxon>Halobacillus</taxon>
    </lineage>
</organism>
<dbReference type="CDD" id="cd04301">
    <property type="entry name" value="NAT_SF"/>
    <property type="match status" value="1"/>
</dbReference>
<gene>
    <name evidence="3" type="ORF">ACFQIC_15315</name>
</gene>